<proteinExistence type="predicted"/>
<protein>
    <submittedName>
        <fullName evidence="1">Uncharacterized protein</fullName>
    </submittedName>
</protein>
<organism evidence="1 2">
    <name type="scientific">Bacillus thuringiensis</name>
    <dbReference type="NCBI Taxonomy" id="1428"/>
    <lineage>
        <taxon>Bacteria</taxon>
        <taxon>Bacillati</taxon>
        <taxon>Bacillota</taxon>
        <taxon>Bacilli</taxon>
        <taxon>Bacillales</taxon>
        <taxon>Bacillaceae</taxon>
        <taxon>Bacillus</taxon>
        <taxon>Bacillus cereus group</taxon>
    </lineage>
</organism>
<dbReference type="RefSeq" id="WP_098640404.1">
    <property type="nucleotide sequence ID" value="NZ_JAOTPC010000002.1"/>
</dbReference>
<dbReference type="Proteomes" id="UP000226106">
    <property type="component" value="Unassembled WGS sequence"/>
</dbReference>
<reference evidence="1 2" key="1">
    <citation type="submission" date="2017-09" db="EMBL/GenBank/DDBJ databases">
        <title>Large-scale bioinformatics analysis of Bacillus genomes uncovers conserved roles of natural products in bacterial physiology.</title>
        <authorList>
            <consortium name="Agbiome Team Llc"/>
            <person name="Bleich R.M."/>
            <person name="Grubbs K.J."/>
            <person name="Santa Maria K.C."/>
            <person name="Allen S.E."/>
            <person name="Farag S."/>
            <person name="Shank E.A."/>
            <person name="Bowers A."/>
        </authorList>
    </citation>
    <scope>NUCLEOTIDE SEQUENCE [LARGE SCALE GENOMIC DNA]</scope>
    <source>
        <strain evidence="1 2">AFS065400</strain>
    </source>
</reference>
<dbReference type="AlphaFoldDB" id="A0A9X7APP2"/>
<sequence>MLNNEVYLRAVDISGEYTGWIQIDGFQSDTLYLTIQSNGVVTGTIYDGSKPGQFIKLAILTGTYDMNTGMIVLNQVVSGTESPFIFNGIISSPINPHGVNRFLGTVFHDFSVWGWVAVIQPLPKLPSLKY</sequence>
<comment type="caution">
    <text evidence="1">The sequence shown here is derived from an EMBL/GenBank/DDBJ whole genome shotgun (WGS) entry which is preliminary data.</text>
</comment>
<evidence type="ECO:0000313" key="1">
    <source>
        <dbReference type="EMBL" id="PFT48250.1"/>
    </source>
</evidence>
<name>A0A9X7APP2_BACTU</name>
<dbReference type="EMBL" id="NVCO01000026">
    <property type="protein sequence ID" value="PFT48250.1"/>
    <property type="molecule type" value="Genomic_DNA"/>
</dbReference>
<evidence type="ECO:0000313" key="2">
    <source>
        <dbReference type="Proteomes" id="UP000226106"/>
    </source>
</evidence>
<gene>
    <name evidence="1" type="ORF">COK72_09230</name>
</gene>
<accession>A0A9X7APP2</accession>